<dbReference type="EMBL" id="JBHSBC010000032">
    <property type="protein sequence ID" value="MFC3983913.1"/>
    <property type="molecule type" value="Genomic_DNA"/>
</dbReference>
<keyword evidence="5" id="KW-1185">Reference proteome</keyword>
<feature type="transmembrane region" description="Helical" evidence="2">
    <location>
        <begin position="353"/>
        <end position="378"/>
    </location>
</feature>
<organism evidence="4 5">
    <name type="scientific">Streptosporangium jomthongense</name>
    <dbReference type="NCBI Taxonomy" id="1193683"/>
    <lineage>
        <taxon>Bacteria</taxon>
        <taxon>Bacillati</taxon>
        <taxon>Actinomycetota</taxon>
        <taxon>Actinomycetes</taxon>
        <taxon>Streptosporangiales</taxon>
        <taxon>Streptosporangiaceae</taxon>
        <taxon>Streptosporangium</taxon>
    </lineage>
</organism>
<feature type="transmembrane region" description="Helical" evidence="2">
    <location>
        <begin position="326"/>
        <end position="347"/>
    </location>
</feature>
<keyword evidence="2" id="KW-0812">Transmembrane</keyword>
<comment type="caution">
    <text evidence="4">The sequence shown here is derived from an EMBL/GenBank/DDBJ whole genome shotgun (WGS) entry which is preliminary data.</text>
</comment>
<name>A0ABV8F8Y9_9ACTN</name>
<keyword evidence="2" id="KW-0472">Membrane</keyword>
<evidence type="ECO:0000256" key="2">
    <source>
        <dbReference type="SAM" id="Phobius"/>
    </source>
</evidence>
<feature type="compositionally biased region" description="Pro residues" evidence="1">
    <location>
        <begin position="84"/>
        <end position="110"/>
    </location>
</feature>
<feature type="transmembrane region" description="Helical" evidence="2">
    <location>
        <begin position="194"/>
        <end position="216"/>
    </location>
</feature>
<dbReference type="Pfam" id="PF10110">
    <property type="entry name" value="GPDPase_memb"/>
    <property type="match status" value="1"/>
</dbReference>
<sequence length="452" mass="47008">MSDGHGSTPDTPPGWASNQPPPYGDAQGTPWAAPGSGPGGPSPSQPPPQYGQQHGQQQPPSSPPPPYQQHPGHHPGQQPYQGQPYPPGQPHPGQGYPPPPYGYQQPPPALRPGIIPLRPLGVGDVIDGAIKLIRSNPKAVLGLSAIAAALGAIPVAIGQALTFGRIGDAFRNNDPTALETTGQTDFLADYGGSLISYAVQFVAVTLLSGVLTRILGRAVFGGKITTGEAWRLTRGRVPTLFGLVAIEAGILLLPLAAVVGLLYAAAVSGIDLGAFVLVMVLVMILYMVYAAFITTRLVLAAPAAVLEKTGVMASLSRSWRLTQGSFWRLFGILLLTSILAGLVGLVISVPFSFAAAFVGILVSGGTGVQILLAILLAIGGTVGAMITYPFQAGVYGLLYADRRMRAEAFDLVLQTAAIEQQRQGWVHASADDLWSSSATPGQPGQGAPWPGR</sequence>
<feature type="transmembrane region" description="Helical" evidence="2">
    <location>
        <begin position="237"/>
        <end position="266"/>
    </location>
</feature>
<evidence type="ECO:0000256" key="1">
    <source>
        <dbReference type="SAM" id="MobiDB-lite"/>
    </source>
</evidence>
<dbReference type="InterPro" id="IPR018476">
    <property type="entry name" value="GlyceroP-diester-Pdiesterase_M"/>
</dbReference>
<accession>A0ABV8F8Y9</accession>
<dbReference type="Proteomes" id="UP001595698">
    <property type="component" value="Unassembled WGS sequence"/>
</dbReference>
<evidence type="ECO:0000259" key="3">
    <source>
        <dbReference type="Pfam" id="PF10110"/>
    </source>
</evidence>
<feature type="transmembrane region" description="Helical" evidence="2">
    <location>
        <begin position="272"/>
        <end position="305"/>
    </location>
</feature>
<feature type="compositionally biased region" description="Low complexity" evidence="1">
    <location>
        <begin position="50"/>
        <end position="59"/>
    </location>
</feature>
<feature type="compositionally biased region" description="Pro residues" evidence="1">
    <location>
        <begin position="40"/>
        <end position="49"/>
    </location>
</feature>
<feature type="region of interest" description="Disordered" evidence="1">
    <location>
        <begin position="1"/>
        <end position="114"/>
    </location>
</feature>
<evidence type="ECO:0000313" key="5">
    <source>
        <dbReference type="Proteomes" id="UP001595698"/>
    </source>
</evidence>
<feature type="compositionally biased region" description="Low complexity" evidence="1">
    <location>
        <begin position="74"/>
        <end position="83"/>
    </location>
</feature>
<feature type="transmembrane region" description="Helical" evidence="2">
    <location>
        <begin position="140"/>
        <end position="161"/>
    </location>
</feature>
<evidence type="ECO:0000313" key="4">
    <source>
        <dbReference type="EMBL" id="MFC3983913.1"/>
    </source>
</evidence>
<keyword evidence="2" id="KW-1133">Transmembrane helix</keyword>
<proteinExistence type="predicted"/>
<gene>
    <name evidence="4" type="ORF">ACFOYY_27540</name>
</gene>
<dbReference type="RefSeq" id="WP_386193342.1">
    <property type="nucleotide sequence ID" value="NZ_JBHSBC010000032.1"/>
</dbReference>
<feature type="domain" description="Glycerophosphoryl diester phosphodiesterase membrane" evidence="3">
    <location>
        <begin position="279"/>
        <end position="366"/>
    </location>
</feature>
<protein>
    <submittedName>
        <fullName evidence="4">Glycerophosphoryl diester phosphodiesterase membrane domain-containing protein</fullName>
    </submittedName>
</protein>
<reference evidence="5" key="1">
    <citation type="journal article" date="2019" name="Int. J. Syst. Evol. Microbiol.">
        <title>The Global Catalogue of Microorganisms (GCM) 10K type strain sequencing project: providing services to taxonomists for standard genome sequencing and annotation.</title>
        <authorList>
            <consortium name="The Broad Institute Genomics Platform"/>
            <consortium name="The Broad Institute Genome Sequencing Center for Infectious Disease"/>
            <person name="Wu L."/>
            <person name="Ma J."/>
        </authorList>
    </citation>
    <scope>NUCLEOTIDE SEQUENCE [LARGE SCALE GENOMIC DNA]</scope>
    <source>
        <strain evidence="5">TBRC 7912</strain>
    </source>
</reference>